<evidence type="ECO:0000313" key="1">
    <source>
        <dbReference type="EnsemblPlants" id="LPERR02G22620.1"/>
    </source>
</evidence>
<dbReference type="AlphaFoldDB" id="A0A0D9VJG8"/>
<evidence type="ECO:0000313" key="2">
    <source>
        <dbReference type="Proteomes" id="UP000032180"/>
    </source>
</evidence>
<dbReference type="HOGENOM" id="CLU_2577311_0_0_1"/>
<protein>
    <submittedName>
        <fullName evidence="1">Uncharacterized protein</fullName>
    </submittedName>
</protein>
<dbReference type="Gramene" id="LPERR02G22620.1">
    <property type="protein sequence ID" value="LPERR02G22620.1"/>
    <property type="gene ID" value="LPERR02G22620"/>
</dbReference>
<keyword evidence="2" id="KW-1185">Reference proteome</keyword>
<reference evidence="2" key="2">
    <citation type="submission" date="2013-12" db="EMBL/GenBank/DDBJ databases">
        <authorList>
            <person name="Yu Y."/>
            <person name="Lee S."/>
            <person name="de Baynast K."/>
            <person name="Wissotski M."/>
            <person name="Liu L."/>
            <person name="Talag J."/>
            <person name="Goicoechea J."/>
            <person name="Angelova A."/>
            <person name="Jetty R."/>
            <person name="Kudrna D."/>
            <person name="Golser W."/>
            <person name="Rivera L."/>
            <person name="Zhang J."/>
            <person name="Wing R."/>
        </authorList>
    </citation>
    <scope>NUCLEOTIDE SEQUENCE</scope>
</reference>
<accession>A0A0D9VJG8</accession>
<sequence length="81" mass="9564">MCEMTRINRRFATDNQSLYKVTFAAKEVDKKTIWNLVAGIVHFIHRSAHPRKTPNYKSLREWEEYVCIKQSLVSCIKTHPV</sequence>
<dbReference type="Proteomes" id="UP000032180">
    <property type="component" value="Chromosome 2"/>
</dbReference>
<reference evidence="1 2" key="1">
    <citation type="submission" date="2012-08" db="EMBL/GenBank/DDBJ databases">
        <title>Oryza genome evolution.</title>
        <authorList>
            <person name="Wing R.A."/>
        </authorList>
    </citation>
    <scope>NUCLEOTIDE SEQUENCE</scope>
</reference>
<dbReference type="EnsemblPlants" id="LPERR02G22620.1">
    <property type="protein sequence ID" value="LPERR02G22620.1"/>
    <property type="gene ID" value="LPERR02G22620"/>
</dbReference>
<reference evidence="1" key="3">
    <citation type="submission" date="2015-04" db="UniProtKB">
        <authorList>
            <consortium name="EnsemblPlants"/>
        </authorList>
    </citation>
    <scope>IDENTIFICATION</scope>
</reference>
<proteinExistence type="predicted"/>
<organism evidence="1 2">
    <name type="scientific">Leersia perrieri</name>
    <dbReference type="NCBI Taxonomy" id="77586"/>
    <lineage>
        <taxon>Eukaryota</taxon>
        <taxon>Viridiplantae</taxon>
        <taxon>Streptophyta</taxon>
        <taxon>Embryophyta</taxon>
        <taxon>Tracheophyta</taxon>
        <taxon>Spermatophyta</taxon>
        <taxon>Magnoliopsida</taxon>
        <taxon>Liliopsida</taxon>
        <taxon>Poales</taxon>
        <taxon>Poaceae</taxon>
        <taxon>BOP clade</taxon>
        <taxon>Oryzoideae</taxon>
        <taxon>Oryzeae</taxon>
        <taxon>Oryzinae</taxon>
        <taxon>Leersia</taxon>
    </lineage>
</organism>
<name>A0A0D9VJG8_9ORYZ</name>